<feature type="region of interest" description="Disordered" evidence="1">
    <location>
        <begin position="117"/>
        <end position="151"/>
    </location>
</feature>
<reference evidence="2" key="2">
    <citation type="submission" date="2022-01" db="EMBL/GenBank/DDBJ databases">
        <authorList>
            <person name="Yamashiro T."/>
            <person name="Shiraishi A."/>
            <person name="Satake H."/>
            <person name="Nakayama K."/>
        </authorList>
    </citation>
    <scope>NUCLEOTIDE SEQUENCE</scope>
</reference>
<comment type="caution">
    <text evidence="2">The sequence shown here is derived from an EMBL/GenBank/DDBJ whole genome shotgun (WGS) entry which is preliminary data.</text>
</comment>
<proteinExistence type="predicted"/>
<dbReference type="EMBL" id="BQNB010019457">
    <property type="protein sequence ID" value="GJT85506.1"/>
    <property type="molecule type" value="Genomic_DNA"/>
</dbReference>
<reference evidence="2" key="1">
    <citation type="journal article" date="2022" name="Int. J. Mol. Sci.">
        <title>Draft Genome of Tanacetum Coccineum: Genomic Comparison of Closely Related Tanacetum-Family Plants.</title>
        <authorList>
            <person name="Yamashiro T."/>
            <person name="Shiraishi A."/>
            <person name="Nakayama K."/>
            <person name="Satake H."/>
        </authorList>
    </citation>
    <scope>NUCLEOTIDE SEQUENCE</scope>
</reference>
<keyword evidence="3" id="KW-1185">Reference proteome</keyword>
<name>A0ABQ5HC91_9ASTR</name>
<protein>
    <submittedName>
        <fullName evidence="2">Uncharacterized protein</fullName>
    </submittedName>
</protein>
<sequence>MKMMYCFINNIHVDYAELLWEGIHYSLHHPTSLIPYPRFTKIIISHYMTNFPEISRRARDRYHNLNDDDIMKNIFNSGRYKDKVGMKIPAWMISEEMKHTEHYQMYAEVFGIDVPLTQSQPTESNQGMHRTPSAPRLPNPNMDAGVSSAPKRSTVIRFRIPQRRSTYLTPPAQVPTVDKEDEMILQDTLQVSLAEHKSREEQEARENVELVNEHLASVEIKKMVEGPENVIDDSSIPRNDDQNISGTRLEPKSDKQSPEVAITNDEEVEITNVVIPVNFNEEEEEITEVYELKRREKGKIVEESRSISFPTPIRSPRIHTDLVSSDIEKL</sequence>
<dbReference type="Proteomes" id="UP001151760">
    <property type="component" value="Unassembled WGS sequence"/>
</dbReference>
<feature type="region of interest" description="Disordered" evidence="1">
    <location>
        <begin position="226"/>
        <end position="259"/>
    </location>
</feature>
<evidence type="ECO:0000313" key="3">
    <source>
        <dbReference type="Proteomes" id="UP001151760"/>
    </source>
</evidence>
<organism evidence="2 3">
    <name type="scientific">Tanacetum coccineum</name>
    <dbReference type="NCBI Taxonomy" id="301880"/>
    <lineage>
        <taxon>Eukaryota</taxon>
        <taxon>Viridiplantae</taxon>
        <taxon>Streptophyta</taxon>
        <taxon>Embryophyta</taxon>
        <taxon>Tracheophyta</taxon>
        <taxon>Spermatophyta</taxon>
        <taxon>Magnoliopsida</taxon>
        <taxon>eudicotyledons</taxon>
        <taxon>Gunneridae</taxon>
        <taxon>Pentapetalae</taxon>
        <taxon>asterids</taxon>
        <taxon>campanulids</taxon>
        <taxon>Asterales</taxon>
        <taxon>Asteraceae</taxon>
        <taxon>Asteroideae</taxon>
        <taxon>Anthemideae</taxon>
        <taxon>Anthemidinae</taxon>
        <taxon>Tanacetum</taxon>
    </lineage>
</organism>
<evidence type="ECO:0000256" key="1">
    <source>
        <dbReference type="SAM" id="MobiDB-lite"/>
    </source>
</evidence>
<gene>
    <name evidence="2" type="ORF">Tco_1067223</name>
</gene>
<accession>A0ABQ5HC91</accession>
<evidence type="ECO:0000313" key="2">
    <source>
        <dbReference type="EMBL" id="GJT85506.1"/>
    </source>
</evidence>
<feature type="compositionally biased region" description="Polar residues" evidence="1">
    <location>
        <begin position="117"/>
        <end position="128"/>
    </location>
</feature>